<evidence type="ECO:0008006" key="4">
    <source>
        <dbReference type="Google" id="ProtNLM"/>
    </source>
</evidence>
<name>A0ABD6C399_9EURY</name>
<protein>
    <recommendedName>
        <fullName evidence="4">Type II toxin-antitoxin system HicB family antitoxin</fullName>
    </recommendedName>
</protein>
<proteinExistence type="predicted"/>
<accession>A0ABD6C399</accession>
<dbReference type="InterPro" id="IPR055811">
    <property type="entry name" value="DUF7387"/>
</dbReference>
<evidence type="ECO:0000256" key="1">
    <source>
        <dbReference type="SAM" id="MobiDB-lite"/>
    </source>
</evidence>
<organism evidence="2 3">
    <name type="scientific">Halorubrum laminariae</name>
    <dbReference type="NCBI Taxonomy" id="1433523"/>
    <lineage>
        <taxon>Archaea</taxon>
        <taxon>Methanobacteriati</taxon>
        <taxon>Methanobacteriota</taxon>
        <taxon>Stenosarchaea group</taxon>
        <taxon>Halobacteria</taxon>
        <taxon>Halobacteriales</taxon>
        <taxon>Haloferacaceae</taxon>
        <taxon>Halorubrum</taxon>
    </lineage>
</organism>
<feature type="region of interest" description="Disordered" evidence="1">
    <location>
        <begin position="87"/>
        <end position="110"/>
    </location>
</feature>
<gene>
    <name evidence="2" type="ORF">ACFR9T_12530</name>
</gene>
<evidence type="ECO:0000313" key="3">
    <source>
        <dbReference type="Proteomes" id="UP001597185"/>
    </source>
</evidence>
<dbReference type="RefSeq" id="WP_256417649.1">
    <property type="nucleotide sequence ID" value="NZ_JANHDL010000003.1"/>
</dbReference>
<dbReference type="AlphaFoldDB" id="A0ABD6C399"/>
<comment type="caution">
    <text evidence="2">The sequence shown here is derived from an EMBL/GenBank/DDBJ whole genome shotgun (WGS) entry which is preliminary data.</text>
</comment>
<evidence type="ECO:0000313" key="2">
    <source>
        <dbReference type="EMBL" id="MFD1571399.1"/>
    </source>
</evidence>
<reference evidence="2 3" key="1">
    <citation type="journal article" date="2019" name="Int. J. Syst. Evol. Microbiol.">
        <title>The Global Catalogue of Microorganisms (GCM) 10K type strain sequencing project: providing services to taxonomists for standard genome sequencing and annotation.</title>
        <authorList>
            <consortium name="The Broad Institute Genomics Platform"/>
            <consortium name="The Broad Institute Genome Sequencing Center for Infectious Disease"/>
            <person name="Wu L."/>
            <person name="Ma J."/>
        </authorList>
    </citation>
    <scope>NUCLEOTIDE SEQUENCE [LARGE SCALE GENOMIC DNA]</scope>
    <source>
        <strain evidence="2 3">CGMCC 1.12689</strain>
    </source>
</reference>
<feature type="compositionally biased region" description="Basic and acidic residues" evidence="1">
    <location>
        <begin position="87"/>
        <end position="102"/>
    </location>
</feature>
<keyword evidence="3" id="KW-1185">Reference proteome</keyword>
<dbReference type="EMBL" id="JBHUDB010000011">
    <property type="protein sequence ID" value="MFD1571399.1"/>
    <property type="molecule type" value="Genomic_DNA"/>
</dbReference>
<sequence>MATTSENDCGDGVEFTYEADLVTARDVASGVTASGTSKPIALSRLADALTLHAGGGDPIDDEKLFLDEISVDADAITIKPPIDKERLAEGYRERAERSRQLAEEMDPPQG</sequence>
<dbReference type="Pfam" id="PF24113">
    <property type="entry name" value="DUF7387"/>
    <property type="match status" value="1"/>
</dbReference>
<dbReference type="Proteomes" id="UP001597185">
    <property type="component" value="Unassembled WGS sequence"/>
</dbReference>